<dbReference type="Pfam" id="PF01576">
    <property type="entry name" value="Myosin_tail_1"/>
    <property type="match status" value="1"/>
</dbReference>
<feature type="compositionally biased region" description="Polar residues" evidence="3">
    <location>
        <begin position="919"/>
        <end position="931"/>
    </location>
</feature>
<feature type="region of interest" description="Disordered" evidence="3">
    <location>
        <begin position="546"/>
        <end position="656"/>
    </location>
</feature>
<protein>
    <submittedName>
        <fullName evidence="6">Mucin-5AC</fullName>
    </submittedName>
</protein>
<feature type="compositionally biased region" description="Acidic residues" evidence="3">
    <location>
        <begin position="1960"/>
        <end position="1973"/>
    </location>
</feature>
<dbReference type="GO" id="GO:0051015">
    <property type="term" value="F:actin filament binding"/>
    <property type="evidence" value="ECO:0007669"/>
    <property type="project" value="TreeGrafter"/>
</dbReference>
<keyword evidence="1 2" id="KW-0175">Coiled coil</keyword>
<evidence type="ECO:0000259" key="4">
    <source>
        <dbReference type="Pfam" id="PF01576"/>
    </source>
</evidence>
<gene>
    <name evidence="6" type="primary">LOC108665246</name>
</gene>
<dbReference type="OMA" id="RKYEWSQ"/>
<accession>A0A979FRR7</accession>
<dbReference type="GO" id="GO:0005737">
    <property type="term" value="C:cytoplasm"/>
    <property type="evidence" value="ECO:0007669"/>
    <property type="project" value="TreeGrafter"/>
</dbReference>
<feature type="compositionally biased region" description="Basic and acidic residues" evidence="3">
    <location>
        <begin position="2023"/>
        <end position="2039"/>
    </location>
</feature>
<dbReference type="GO" id="GO:0031032">
    <property type="term" value="P:actomyosin structure organization"/>
    <property type="evidence" value="ECO:0007669"/>
    <property type="project" value="TreeGrafter"/>
</dbReference>
<dbReference type="GO" id="GO:0032982">
    <property type="term" value="C:myosin filament"/>
    <property type="evidence" value="ECO:0007669"/>
    <property type="project" value="TreeGrafter"/>
</dbReference>
<dbReference type="OrthoDB" id="2914378at2759"/>
<dbReference type="GeneID" id="108665246"/>
<feature type="compositionally biased region" description="Polar residues" evidence="3">
    <location>
        <begin position="448"/>
        <end position="471"/>
    </location>
</feature>
<feature type="region of interest" description="Disordered" evidence="3">
    <location>
        <begin position="710"/>
        <end position="734"/>
    </location>
</feature>
<feature type="compositionally biased region" description="Polar residues" evidence="3">
    <location>
        <begin position="391"/>
        <end position="411"/>
    </location>
</feature>
<feature type="compositionally biased region" description="Low complexity" evidence="3">
    <location>
        <begin position="497"/>
        <end position="514"/>
    </location>
</feature>
<evidence type="ECO:0000256" key="3">
    <source>
        <dbReference type="SAM" id="MobiDB-lite"/>
    </source>
</evidence>
<proteinExistence type="predicted"/>
<feature type="compositionally biased region" description="Basic and acidic residues" evidence="3">
    <location>
        <begin position="710"/>
        <end position="724"/>
    </location>
</feature>
<feature type="region of interest" description="Disordered" evidence="3">
    <location>
        <begin position="382"/>
        <end position="523"/>
    </location>
</feature>
<feature type="domain" description="Myosin tail" evidence="4">
    <location>
        <begin position="1394"/>
        <end position="1941"/>
    </location>
</feature>
<feature type="region of interest" description="Disordered" evidence="3">
    <location>
        <begin position="1959"/>
        <end position="2039"/>
    </location>
</feature>
<evidence type="ECO:0000313" key="5">
    <source>
        <dbReference type="Proteomes" id="UP000694843"/>
    </source>
</evidence>
<dbReference type="Proteomes" id="UP000694843">
    <property type="component" value="Unplaced"/>
</dbReference>
<feature type="compositionally biased region" description="Low complexity" evidence="3">
    <location>
        <begin position="412"/>
        <end position="422"/>
    </location>
</feature>
<evidence type="ECO:0000256" key="1">
    <source>
        <dbReference type="ARBA" id="ARBA00023054"/>
    </source>
</evidence>
<organism evidence="5 6">
    <name type="scientific">Hyalella azteca</name>
    <name type="common">Amphipod</name>
    <dbReference type="NCBI Taxonomy" id="294128"/>
    <lineage>
        <taxon>Eukaryota</taxon>
        <taxon>Metazoa</taxon>
        <taxon>Ecdysozoa</taxon>
        <taxon>Arthropoda</taxon>
        <taxon>Crustacea</taxon>
        <taxon>Multicrustacea</taxon>
        <taxon>Malacostraca</taxon>
        <taxon>Eumalacostraca</taxon>
        <taxon>Peracarida</taxon>
        <taxon>Amphipoda</taxon>
        <taxon>Senticaudata</taxon>
        <taxon>Talitrida</taxon>
        <taxon>Talitroidea</taxon>
        <taxon>Hyalellidae</taxon>
        <taxon>Hyalella</taxon>
    </lineage>
</organism>
<sequence>MPVPGAHKPVLDDLSSDSDDDEFFDVIPLGHRVFDNNLTAKDTKSKAACSTTNAESTQSNKSPAVVPSMGNMLGGGNSVVSAASVPSIAAASAASTSSSSIQSVAISTACLSTTGAADTAVITHASEATKLPSASHTASSSVITTAVTTSSVSARVIPMAPPSVPSTVANGPIHSPSVSSMAPPGTPVLIKASTVSTNSAPDRCVTPSPSHKKYQAPQPPGSLSRQASSASIARPPTGPEPLMRQLSSASLARNSAVFSEGGKKCQRSPSLKKYPAPAPPGLVREGSSLSIKSSAVAGCSKLTPSDDVLCEKVLNDGCSSTSSSSVTQPVGPSPSETESAVKMNISETSVSSNKLTNGHVEDILSAFQRGASDSLQQLKTANKERNEIKNATRSPSETKSQTLSDDSLVGQSSSNDVSVESSATDDDIKKRSSSRETSSKKASRKLGSLTSKFEAASQSTTEVNSPSSPTDVKTRKFAPKAPSKNKLGSLASKFEPNESSSNISSNIKNPNVSKLPSPYSDPFDFQPAAPPPVIQRKSIGGINVSKFGGTGRFPTQQQLRKNSKPYLGEVDPTVPRTVNNGAVNGAQSESVLEPANSSNSIPATTSPIKESATAGNSVPDSTSLIEESANVGNSASTTTSPIKEPDNVGNSAPDTTSLIKETSSAISSVSVSMSCTKEAGKDSEKIETANKKHFVSSPQRLCADPVENFDREHQEKPTERRSEKCPSGLSGTDLALDHNVIQNNQEVKENGSASKSAFSEVEDVTSESIKEEVVDNCSKSPDILDAPVTSSHTSTTSKLIAAHSQNSVVAPSTKLCIMPSLSDTTTLSATQLNFSVTEEPISAPSSDTALFSDSPGLPAVPSMVSASSSLVSPSSSSTVSAKLILIPSESLITSTLSTTDDKNASAILVNGKPEIYPAISTSSDQMRPTATNDRKDSLDSGSISSEHRSSTAEWSSNLCGKSEVKFSSLNVSPEILSPSISLPSASIFTRASSVSPYIGVSPTSENVLNTDDIFSRARSLTPMGNIGERRLLQPKSRFLQSGGVTSALDLDKPESALEKYRRRRELRNQAARAQLEALTKPAHETSLPNSTLSDAVSAPKEIASNSSASTSSAFKLDLSGIKDFLKKTEEEISKLPRYIREPWSMSEFLSGNRTSSSASSTLETATDPLVTLPSVLCNGSLQSYSSSPELDLTKARNRSGSDGDLEVYVDAKDLLDTSQLDTLMPLPDARSLDRRCRSVTPSRVIANTEKILSQTDRLLKKSRSGNSLRKSYSRSICAANVERLAEVVADLAEEHSTAQLAGERLEAEQADRMRLEKELDATQSDMRELSEARERLEHEKSALRVEMLQRASCLTNGDAHDAHDAHDASSASLYKRKYEWSQREVETLKETRKYEWSQREVETLKQQLRQHQQDEVEQTLLLKKQLEKKMNDAREETEEQRQVAGQLKKRTQRLQSEMNDLKILLEEQSARNALLEKKQRKFDAEAAAWQDELRSERLCRDKITAERDANLALKYAADQELSTLKLELELRDERVAALTKQLDELSVSSQGDQEVTQLRKLKHDLENKLKDQEEELDELAGQVQMLEAARTRLEMSNEQMRKEHKKEVQQREEEVEEVRIAAQKKVKALEAQVETEHEERTQLVRDKHELERRLLELLDRSSVAPDDDLVHRLKKDLRKTKALLKDTQTMLEKTQTDGPSKLIIRQLKTQLEDCEFAKTAALKARQSADADLAELQVSLEDAQRCRKEAEDRSSRLLKEKTELQTQLEENEELHAETLKKYKSTVSQISVDQITLSEQSQRIAELEQEKQLLSERLLELSSKVEVLEGETANIHTQRMLQMKVKELESKLELELATKKRIESQVTRLKEQVERLSGECDLAKVKESQSLEQNKKLGRQLRQAKEEAALFEQRNTELNSKKQELEKQMEIMESEVSTLKSDLKLAFKRIEDLQVALQGDISDSDSELSDSDTDSDTSLTRYLSSRSTARPTTSATGEVASAHTLDQAANAREDDVMSPGGDAMARIEEAQEDEQRSESFA</sequence>
<feature type="region of interest" description="Disordered" evidence="3">
    <location>
        <begin position="195"/>
        <end position="243"/>
    </location>
</feature>
<evidence type="ECO:0000256" key="2">
    <source>
        <dbReference type="SAM" id="Coils"/>
    </source>
</evidence>
<dbReference type="RefSeq" id="XP_047738814.1">
    <property type="nucleotide sequence ID" value="XM_047882858.1"/>
</dbReference>
<feature type="coiled-coil region" evidence="2">
    <location>
        <begin position="1394"/>
        <end position="1485"/>
    </location>
</feature>
<dbReference type="PANTHER" id="PTHR45615">
    <property type="entry name" value="MYOSIN HEAVY CHAIN, NON-MUSCLE"/>
    <property type="match status" value="1"/>
</dbReference>
<reference evidence="6" key="1">
    <citation type="submission" date="2025-08" db="UniProtKB">
        <authorList>
            <consortium name="RefSeq"/>
        </authorList>
    </citation>
    <scope>IDENTIFICATION</scope>
    <source>
        <tissue evidence="6">Whole organism</tissue>
    </source>
</reference>
<feature type="coiled-coil region" evidence="2">
    <location>
        <begin position="1732"/>
        <end position="1940"/>
    </location>
</feature>
<dbReference type="InterPro" id="IPR002928">
    <property type="entry name" value="Myosin_tail"/>
</dbReference>
<feature type="coiled-coil region" evidence="2">
    <location>
        <begin position="1298"/>
        <end position="1346"/>
    </location>
</feature>
<feature type="compositionally biased region" description="Polar residues" evidence="3">
    <location>
        <begin position="49"/>
        <end position="62"/>
    </location>
</feature>
<feature type="region of interest" description="Disordered" evidence="3">
    <location>
        <begin position="918"/>
        <end position="954"/>
    </location>
</feature>
<feature type="compositionally biased region" description="Basic and acidic residues" evidence="3">
    <location>
        <begin position="426"/>
        <end position="439"/>
    </location>
</feature>
<dbReference type="PANTHER" id="PTHR45615:SF36">
    <property type="entry name" value="MYOSIN HEAVY CHAIN-LIKE, ISOFORM B-RELATED"/>
    <property type="match status" value="1"/>
</dbReference>
<evidence type="ECO:0000313" key="6">
    <source>
        <dbReference type="RefSeq" id="XP_047738814.1"/>
    </source>
</evidence>
<dbReference type="KEGG" id="hazt:108665246"/>
<feature type="region of interest" description="Disordered" evidence="3">
    <location>
        <begin position="49"/>
        <end position="69"/>
    </location>
</feature>
<feature type="compositionally biased region" description="Polar residues" evidence="3">
    <location>
        <begin position="221"/>
        <end position="231"/>
    </location>
</feature>
<feature type="compositionally biased region" description="Low complexity" evidence="3">
    <location>
        <begin position="319"/>
        <end position="335"/>
    </location>
</feature>
<feature type="coiled-coil region" evidence="2">
    <location>
        <begin position="1555"/>
        <end position="1660"/>
    </location>
</feature>
<name>A0A979FRR7_HYAAZ</name>
<dbReference type="GO" id="GO:0016460">
    <property type="term" value="C:myosin II complex"/>
    <property type="evidence" value="ECO:0007669"/>
    <property type="project" value="TreeGrafter"/>
</dbReference>
<feature type="compositionally biased region" description="Polar residues" evidence="3">
    <location>
        <begin position="576"/>
        <end position="641"/>
    </location>
</feature>
<feature type="compositionally biased region" description="Low complexity" evidence="3">
    <location>
        <begin position="1974"/>
        <end position="1994"/>
    </location>
</feature>
<feature type="region of interest" description="Disordered" evidence="3">
    <location>
        <begin position="318"/>
        <end position="340"/>
    </location>
</feature>
<keyword evidence="5" id="KW-1185">Reference proteome</keyword>
<feature type="region of interest" description="Disordered" evidence="3">
    <location>
        <begin position="258"/>
        <end position="279"/>
    </location>
</feature>